<dbReference type="SUPFAM" id="SSF56176">
    <property type="entry name" value="FAD-binding/transporter-associated domain-like"/>
    <property type="match status" value="1"/>
</dbReference>
<dbReference type="InterPro" id="IPR016171">
    <property type="entry name" value="Vanillyl_alc_oxidase_C-sub2"/>
</dbReference>
<feature type="domain" description="FAD-binding PCMH-type" evidence="4">
    <location>
        <begin position="17"/>
        <end position="185"/>
    </location>
</feature>
<dbReference type="KEGG" id="bvz:BRAD3257_1708"/>
<protein>
    <submittedName>
        <fullName evidence="5">Putative FAD-dependent oxidoreductase</fullName>
    </submittedName>
</protein>
<evidence type="ECO:0000313" key="6">
    <source>
        <dbReference type="Proteomes" id="UP000246085"/>
    </source>
</evidence>
<proteinExistence type="predicted"/>
<dbReference type="InterPro" id="IPR016167">
    <property type="entry name" value="FAD-bd_PCMH_sub1"/>
</dbReference>
<keyword evidence="2" id="KW-0274">FAD</keyword>
<evidence type="ECO:0000256" key="3">
    <source>
        <dbReference type="ARBA" id="ARBA00023002"/>
    </source>
</evidence>
<dbReference type="InterPro" id="IPR010031">
    <property type="entry name" value="FAD_lactone_oxidase-like"/>
</dbReference>
<dbReference type="InterPro" id="IPR036318">
    <property type="entry name" value="FAD-bd_PCMH-like_sf"/>
</dbReference>
<dbReference type="Pfam" id="PF01565">
    <property type="entry name" value="FAD_binding_4"/>
    <property type="match status" value="1"/>
</dbReference>
<dbReference type="InterPro" id="IPR016169">
    <property type="entry name" value="FAD-bd_PCMH_sub2"/>
</dbReference>
<dbReference type="InterPro" id="IPR007173">
    <property type="entry name" value="ALO_C"/>
</dbReference>
<keyword evidence="1" id="KW-0285">Flavoprotein</keyword>
<sequence>MQPSDATVRRDTNFGRNQSWETRIYEPANEHEVLAILDMHSKKTIRAFGSKHSWSDIVGAEISLDMTRFASVEPFVRGGKKFVRVGAGCTLRKILRELHAKTDQTLPTLGAVDVQTISGAISTGTHGSGRPSLSSYVTRVKVAAYDEAGNAVIYDYAAGQELEAARCGLGCLGIIIEVELSTTPKYMIAETVRLRTSLEDALSVYPDYPLTQLLWSRHNWKWLAFQRKPIGPRTLGVMERLKTRFLRVFSFINVDVMFHVGVTGSRSAGAWAVRGFQWLMPSLVPKGVERIDDSERILAFHHDLFRHEEMEIFVEEAKLAETTELLRAITDVFAGNVDELSPSIRQIFDELGCYGELLANRGRYVLHYPFIVRRVPPDDSLISMTASKTEASFSISAFTYDPPARRKPFYDFCSFVARALVLQVEARFHWGKHFPLNYEQISELYPKFERFREIALRSDPHGVFRNGYTARVLNLPPRGATTSSG</sequence>
<keyword evidence="3" id="KW-0560">Oxidoreductase</keyword>
<dbReference type="RefSeq" id="WP_122401364.1">
    <property type="nucleotide sequence ID" value="NZ_LS398110.1"/>
</dbReference>
<dbReference type="Gene3D" id="1.10.45.10">
    <property type="entry name" value="Vanillyl-alcohol Oxidase, Chain A, domain 4"/>
    <property type="match status" value="1"/>
</dbReference>
<reference evidence="5 6" key="1">
    <citation type="submission" date="2018-03" db="EMBL/GenBank/DDBJ databases">
        <authorList>
            <person name="Gully D."/>
        </authorList>
    </citation>
    <scope>NUCLEOTIDE SEQUENCE [LARGE SCALE GENOMIC DNA]</scope>
    <source>
        <strain evidence="5">ORS3257</strain>
    </source>
</reference>
<organism evidence="5 6">
    <name type="scientific">Bradyrhizobium vignae</name>
    <dbReference type="NCBI Taxonomy" id="1549949"/>
    <lineage>
        <taxon>Bacteria</taxon>
        <taxon>Pseudomonadati</taxon>
        <taxon>Pseudomonadota</taxon>
        <taxon>Alphaproteobacteria</taxon>
        <taxon>Hyphomicrobiales</taxon>
        <taxon>Nitrobacteraceae</taxon>
        <taxon>Bradyrhizobium</taxon>
    </lineage>
</organism>
<dbReference type="Gene3D" id="3.30.43.10">
    <property type="entry name" value="Uridine Diphospho-n-acetylenolpyruvylglucosamine Reductase, domain 2"/>
    <property type="match status" value="1"/>
</dbReference>
<dbReference type="GO" id="GO:0071949">
    <property type="term" value="F:FAD binding"/>
    <property type="evidence" value="ECO:0007669"/>
    <property type="project" value="InterPro"/>
</dbReference>
<dbReference type="Gene3D" id="3.30.465.10">
    <property type="match status" value="1"/>
</dbReference>
<evidence type="ECO:0000259" key="4">
    <source>
        <dbReference type="PROSITE" id="PS51387"/>
    </source>
</evidence>
<dbReference type="PROSITE" id="PS51387">
    <property type="entry name" value="FAD_PCMH"/>
    <property type="match status" value="1"/>
</dbReference>
<dbReference type="InterPro" id="IPR016166">
    <property type="entry name" value="FAD-bd_PCMH"/>
</dbReference>
<dbReference type="PANTHER" id="PTHR43762:SF1">
    <property type="entry name" value="D-ARABINONO-1,4-LACTONE OXIDASE"/>
    <property type="match status" value="1"/>
</dbReference>
<dbReference type="AlphaFoldDB" id="A0A2U3PUI8"/>
<gene>
    <name evidence="5" type="ORF">BRAD3257_1708</name>
</gene>
<evidence type="ECO:0000256" key="1">
    <source>
        <dbReference type="ARBA" id="ARBA00022630"/>
    </source>
</evidence>
<accession>A0A2U3PUI8</accession>
<dbReference type="PANTHER" id="PTHR43762">
    <property type="entry name" value="L-GULONOLACTONE OXIDASE"/>
    <property type="match status" value="1"/>
</dbReference>
<dbReference type="InterPro" id="IPR006094">
    <property type="entry name" value="Oxid_FAD_bind_N"/>
</dbReference>
<dbReference type="Proteomes" id="UP000246085">
    <property type="component" value="Chromosome BRAD3257"/>
</dbReference>
<dbReference type="Pfam" id="PF04030">
    <property type="entry name" value="ALO"/>
    <property type="match status" value="1"/>
</dbReference>
<dbReference type="Gene3D" id="3.30.70.2520">
    <property type="match status" value="1"/>
</dbReference>
<dbReference type="GO" id="GO:0003885">
    <property type="term" value="F:D-arabinono-1,4-lactone oxidase activity"/>
    <property type="evidence" value="ECO:0007669"/>
    <property type="project" value="InterPro"/>
</dbReference>
<name>A0A2U3PUI8_9BRAD</name>
<dbReference type="EMBL" id="LS398110">
    <property type="protein sequence ID" value="SPP92827.1"/>
    <property type="molecule type" value="Genomic_DNA"/>
</dbReference>
<evidence type="ECO:0000313" key="5">
    <source>
        <dbReference type="EMBL" id="SPP92827.1"/>
    </source>
</evidence>
<dbReference type="GO" id="GO:0016020">
    <property type="term" value="C:membrane"/>
    <property type="evidence" value="ECO:0007669"/>
    <property type="project" value="InterPro"/>
</dbReference>
<evidence type="ECO:0000256" key="2">
    <source>
        <dbReference type="ARBA" id="ARBA00022827"/>
    </source>
</evidence>